<dbReference type="Gene3D" id="3.40.50.850">
    <property type="entry name" value="Isochorismatase-like"/>
    <property type="match status" value="1"/>
</dbReference>
<dbReference type="InterPro" id="IPR050272">
    <property type="entry name" value="Isochorismatase-like_hydrls"/>
</dbReference>
<dbReference type="Proteomes" id="UP000253759">
    <property type="component" value="Unassembled WGS sequence"/>
</dbReference>
<name>A0A369W6X4_9HYPH</name>
<dbReference type="InterPro" id="IPR000868">
    <property type="entry name" value="Isochorismatase-like_dom"/>
</dbReference>
<gene>
    <name evidence="3" type="ORF">DVH29_03860</name>
</gene>
<protein>
    <submittedName>
        <fullName evidence="3">Isochorismatase family protein</fullName>
    </submittedName>
</protein>
<proteinExistence type="predicted"/>
<organism evidence="3 4">
    <name type="scientific">Pelagibacterium lacus</name>
    <dbReference type="NCBI Taxonomy" id="2282655"/>
    <lineage>
        <taxon>Bacteria</taxon>
        <taxon>Pseudomonadati</taxon>
        <taxon>Pseudomonadota</taxon>
        <taxon>Alphaproteobacteria</taxon>
        <taxon>Hyphomicrobiales</taxon>
        <taxon>Devosiaceae</taxon>
        <taxon>Pelagibacterium</taxon>
    </lineage>
</organism>
<dbReference type="RefSeq" id="WP_114644838.1">
    <property type="nucleotide sequence ID" value="NZ_QQNH01000003.1"/>
</dbReference>
<dbReference type="InterPro" id="IPR036380">
    <property type="entry name" value="Isochorismatase-like_sf"/>
</dbReference>
<evidence type="ECO:0000313" key="4">
    <source>
        <dbReference type="Proteomes" id="UP000253759"/>
    </source>
</evidence>
<evidence type="ECO:0000313" key="3">
    <source>
        <dbReference type="EMBL" id="RDE10073.1"/>
    </source>
</evidence>
<dbReference type="AlphaFoldDB" id="A0A369W6X4"/>
<dbReference type="PANTHER" id="PTHR43540">
    <property type="entry name" value="PEROXYUREIDOACRYLATE/UREIDOACRYLATE AMIDOHYDROLASE-RELATED"/>
    <property type="match status" value="1"/>
</dbReference>
<comment type="caution">
    <text evidence="3">The sequence shown here is derived from an EMBL/GenBank/DDBJ whole genome shotgun (WGS) entry which is preliminary data.</text>
</comment>
<keyword evidence="4" id="KW-1185">Reference proteome</keyword>
<dbReference type="EMBL" id="QQNH01000003">
    <property type="protein sequence ID" value="RDE10073.1"/>
    <property type="molecule type" value="Genomic_DNA"/>
</dbReference>
<dbReference type="OrthoDB" id="7500697at2"/>
<accession>A0A369W6X4</accession>
<evidence type="ECO:0000259" key="2">
    <source>
        <dbReference type="Pfam" id="PF00857"/>
    </source>
</evidence>
<dbReference type="PANTHER" id="PTHR43540:SF1">
    <property type="entry name" value="ISOCHORISMATASE HYDROLASE"/>
    <property type="match status" value="1"/>
</dbReference>
<evidence type="ECO:0000256" key="1">
    <source>
        <dbReference type="ARBA" id="ARBA00022801"/>
    </source>
</evidence>
<dbReference type="GO" id="GO:0016787">
    <property type="term" value="F:hydrolase activity"/>
    <property type="evidence" value="ECO:0007669"/>
    <property type="project" value="UniProtKB-KW"/>
</dbReference>
<keyword evidence="1" id="KW-0378">Hydrolase</keyword>
<feature type="domain" description="Isochorismatase-like" evidence="2">
    <location>
        <begin position="29"/>
        <end position="204"/>
    </location>
</feature>
<sequence>MSTPSYSDETDFFRQRGFGHRIGFGKTPALLVVDIVKAFTDPKRPLGSDLDAQVEAINALIDAAHAAGAPVIYSTVSYENKNLKDAGIWALKQSGTATLVADGDGPELDERLHWQDGDSLLVKKYASCFFGTDLVSRLLAYGADTLIVTGATTSGCVRASAVDACQTGFRPMVVREAVGDRSTQAHEQSLFDLDVKYADVVGLEETLAYLNGLENVR</sequence>
<dbReference type="Pfam" id="PF00857">
    <property type="entry name" value="Isochorismatase"/>
    <property type="match status" value="1"/>
</dbReference>
<dbReference type="SUPFAM" id="SSF52499">
    <property type="entry name" value="Isochorismatase-like hydrolases"/>
    <property type="match status" value="1"/>
</dbReference>
<reference evidence="4" key="1">
    <citation type="submission" date="2018-07" db="EMBL/GenBank/DDBJ databases">
        <authorList>
            <person name="Liu B.-T."/>
            <person name="Du Z."/>
        </authorList>
    </citation>
    <scope>NUCLEOTIDE SEQUENCE [LARGE SCALE GENOMIC DNA]</scope>
    <source>
        <strain evidence="4">XYN52</strain>
    </source>
</reference>